<dbReference type="EMBL" id="FMWG01000001">
    <property type="protein sequence ID" value="SCZ50878.1"/>
    <property type="molecule type" value="Genomic_DNA"/>
</dbReference>
<evidence type="ECO:0000256" key="1">
    <source>
        <dbReference type="SAM" id="MobiDB-lite"/>
    </source>
</evidence>
<evidence type="ECO:0000313" key="3">
    <source>
        <dbReference type="Proteomes" id="UP000198767"/>
    </source>
</evidence>
<organism evidence="2 3">
    <name type="scientific">Epibacterium ulvae</name>
    <dbReference type="NCBI Taxonomy" id="1156985"/>
    <lineage>
        <taxon>Bacteria</taxon>
        <taxon>Pseudomonadati</taxon>
        <taxon>Pseudomonadota</taxon>
        <taxon>Alphaproteobacteria</taxon>
        <taxon>Rhodobacterales</taxon>
        <taxon>Roseobacteraceae</taxon>
        <taxon>Epibacterium</taxon>
    </lineage>
</organism>
<name>A0A1G5PN30_9RHOB</name>
<feature type="compositionally biased region" description="Basic and acidic residues" evidence="1">
    <location>
        <begin position="63"/>
        <end position="74"/>
    </location>
</feature>
<keyword evidence="3" id="KW-1185">Reference proteome</keyword>
<dbReference type="STRING" id="1156985.SAMN04488118_101374"/>
<feature type="region of interest" description="Disordered" evidence="1">
    <location>
        <begin position="1"/>
        <end position="23"/>
    </location>
</feature>
<dbReference type="OrthoDB" id="370541at2"/>
<feature type="region of interest" description="Disordered" evidence="1">
    <location>
        <begin position="49"/>
        <end position="91"/>
    </location>
</feature>
<dbReference type="Proteomes" id="UP000198767">
    <property type="component" value="Unassembled WGS sequence"/>
</dbReference>
<dbReference type="AlphaFoldDB" id="A0A1G5PN30"/>
<feature type="compositionally biased region" description="Polar residues" evidence="1">
    <location>
        <begin position="49"/>
        <end position="58"/>
    </location>
</feature>
<evidence type="ECO:0000313" key="2">
    <source>
        <dbReference type="EMBL" id="SCZ50878.1"/>
    </source>
</evidence>
<protein>
    <submittedName>
        <fullName evidence="2">Uncharacterized protein</fullName>
    </submittedName>
</protein>
<proteinExistence type="predicted"/>
<accession>A0A1G5PN30</accession>
<reference evidence="2 3" key="1">
    <citation type="submission" date="2016-10" db="EMBL/GenBank/DDBJ databases">
        <authorList>
            <person name="de Groot N.N."/>
        </authorList>
    </citation>
    <scope>NUCLEOTIDE SEQUENCE [LARGE SCALE GENOMIC DNA]</scope>
    <source>
        <strain evidence="2 3">U95</strain>
    </source>
</reference>
<gene>
    <name evidence="2" type="ORF">SAMN04488118_101374</name>
</gene>
<sequence length="311" mass="31226">MLKQKTGLSTSATTDTSKSDGVQIKSVSASGNIKIGLKEVKVVSSIKTASGQGKSATVVSADANKKDALQKETAPKQGAKAAVSVTSHDKSEDDVKAIEPVSVLQSAAQQISPSVKKAKKKRELSSLTKLGAMAASLGGVALLLGVSYFGGETPQQPVAAVQSAAVAPVLPAVVEPAAAAPAQIKINEAELGLLLGAAQAAELNTPNSSAPVAPAEVDAMVSKITAGTLAALRSPTPKAEAQPVAPTASAEVLTGLVQLVITAVAEGKSEDQINEMLNTGYANGEIAVPSVLVDAHGRVSTATLMALLVAE</sequence>
<feature type="compositionally biased region" description="Low complexity" evidence="1">
    <location>
        <begin position="9"/>
        <end position="20"/>
    </location>
</feature>
<dbReference type="RefSeq" id="WP_090215291.1">
    <property type="nucleotide sequence ID" value="NZ_FMWG01000001.1"/>
</dbReference>